<reference evidence="3 4" key="1">
    <citation type="submission" date="2024-02" db="EMBL/GenBank/DDBJ databases">
        <title>Chromosome-scale genome assembly of the rough periwinkle Littorina saxatilis.</title>
        <authorList>
            <person name="De Jode A."/>
            <person name="Faria R."/>
            <person name="Formenti G."/>
            <person name="Sims Y."/>
            <person name="Smith T.P."/>
            <person name="Tracey A."/>
            <person name="Wood J.M.D."/>
            <person name="Zagrodzka Z.B."/>
            <person name="Johannesson K."/>
            <person name="Butlin R.K."/>
            <person name="Leder E.H."/>
        </authorList>
    </citation>
    <scope>NUCLEOTIDE SEQUENCE [LARGE SCALE GENOMIC DNA]</scope>
    <source>
        <strain evidence="3">Snail1</strain>
        <tissue evidence="3">Muscle</tissue>
    </source>
</reference>
<evidence type="ECO:0000313" key="3">
    <source>
        <dbReference type="EMBL" id="KAK7099405.1"/>
    </source>
</evidence>
<dbReference type="EMBL" id="JBAMIC010000012">
    <property type="protein sequence ID" value="KAK7099405.1"/>
    <property type="molecule type" value="Genomic_DNA"/>
</dbReference>
<evidence type="ECO:0000256" key="1">
    <source>
        <dbReference type="SAM" id="MobiDB-lite"/>
    </source>
</evidence>
<protein>
    <recommendedName>
        <fullName evidence="2">Mutator-like transposase domain-containing protein</fullName>
    </recommendedName>
</protein>
<dbReference type="InterPro" id="IPR049012">
    <property type="entry name" value="Mutator_transp_dom"/>
</dbReference>
<dbReference type="AlphaFoldDB" id="A0AAN9B4Z2"/>
<accession>A0AAN9B4Z2</accession>
<gene>
    <name evidence="3" type="ORF">V1264_003548</name>
</gene>
<proteinExistence type="predicted"/>
<dbReference type="Pfam" id="PF20700">
    <property type="entry name" value="Mutator"/>
    <property type="match status" value="1"/>
</dbReference>
<feature type="domain" description="Mutator-like transposase" evidence="2">
    <location>
        <begin position="5"/>
        <end position="105"/>
    </location>
</feature>
<name>A0AAN9B4Z2_9CAEN</name>
<sequence length="109" mass="11607">MATGCGAVCPVPLSSQHGNQAWNLNTRLALGCIHTGIGETQANNLLTSLDVPPVSSCCYTRRERELGDVLREAAKESTKRALQEEIELAKASGDVDEKGRAKVGMARPS</sequence>
<evidence type="ECO:0000313" key="4">
    <source>
        <dbReference type="Proteomes" id="UP001374579"/>
    </source>
</evidence>
<feature type="region of interest" description="Disordered" evidence="1">
    <location>
        <begin position="90"/>
        <end position="109"/>
    </location>
</feature>
<dbReference type="Proteomes" id="UP001374579">
    <property type="component" value="Unassembled WGS sequence"/>
</dbReference>
<keyword evidence="4" id="KW-1185">Reference proteome</keyword>
<comment type="caution">
    <text evidence="3">The sequence shown here is derived from an EMBL/GenBank/DDBJ whole genome shotgun (WGS) entry which is preliminary data.</text>
</comment>
<organism evidence="3 4">
    <name type="scientific">Littorina saxatilis</name>
    <dbReference type="NCBI Taxonomy" id="31220"/>
    <lineage>
        <taxon>Eukaryota</taxon>
        <taxon>Metazoa</taxon>
        <taxon>Spiralia</taxon>
        <taxon>Lophotrochozoa</taxon>
        <taxon>Mollusca</taxon>
        <taxon>Gastropoda</taxon>
        <taxon>Caenogastropoda</taxon>
        <taxon>Littorinimorpha</taxon>
        <taxon>Littorinoidea</taxon>
        <taxon>Littorinidae</taxon>
        <taxon>Littorina</taxon>
    </lineage>
</organism>
<evidence type="ECO:0000259" key="2">
    <source>
        <dbReference type="Pfam" id="PF20700"/>
    </source>
</evidence>